<dbReference type="Proteomes" id="UP000581408">
    <property type="component" value="Unassembled WGS sequence"/>
</dbReference>
<name>A0A838CHC1_9CORY</name>
<gene>
    <name evidence="3" type="ORF">HMC16_01045</name>
</gene>
<dbReference type="GO" id="GO:0004540">
    <property type="term" value="F:RNA nuclease activity"/>
    <property type="evidence" value="ECO:0007669"/>
    <property type="project" value="InterPro"/>
</dbReference>
<evidence type="ECO:0000313" key="3">
    <source>
        <dbReference type="EMBL" id="MBA1834327.1"/>
    </source>
</evidence>
<protein>
    <submittedName>
        <fullName evidence="3">NYN domain-containing protein</fullName>
    </submittedName>
</protein>
<evidence type="ECO:0000313" key="4">
    <source>
        <dbReference type="Proteomes" id="UP000581408"/>
    </source>
</evidence>
<evidence type="ECO:0000256" key="1">
    <source>
        <dbReference type="SAM" id="MobiDB-lite"/>
    </source>
</evidence>
<reference evidence="3 4" key="1">
    <citation type="submission" date="2020-05" db="EMBL/GenBank/DDBJ databases">
        <title>Descriptions of Corynebacterium xxxx sp. nov., Corynebacterium yyyy sp. nov. and Corynebacterium zzzz sp. nov.</title>
        <authorList>
            <person name="Zhang G."/>
        </authorList>
    </citation>
    <scope>NUCLEOTIDE SEQUENCE [LARGE SCALE GENOMIC DNA]</scope>
    <source>
        <strain evidence="4">zg-915</strain>
    </source>
</reference>
<dbReference type="InterPro" id="IPR021139">
    <property type="entry name" value="NYN"/>
</dbReference>
<dbReference type="CDD" id="cd18722">
    <property type="entry name" value="PIN_NicB-like"/>
    <property type="match status" value="1"/>
</dbReference>
<dbReference type="Gene3D" id="3.40.50.1010">
    <property type="entry name" value="5'-nuclease"/>
    <property type="match status" value="1"/>
</dbReference>
<feature type="region of interest" description="Disordered" evidence="1">
    <location>
        <begin position="240"/>
        <end position="261"/>
    </location>
</feature>
<accession>A0A838CHC1</accession>
<comment type="caution">
    <text evidence="3">The sequence shown here is derived from an EMBL/GenBank/DDBJ whole genome shotgun (WGS) entry which is preliminary data.</text>
</comment>
<feature type="domain" description="NYN" evidence="2">
    <location>
        <begin position="148"/>
        <end position="206"/>
    </location>
</feature>
<proteinExistence type="predicted"/>
<dbReference type="RefSeq" id="WP_181193898.1">
    <property type="nucleotide sequence ID" value="NZ_JABFEE010000001.1"/>
</dbReference>
<dbReference type="AlphaFoldDB" id="A0A838CHC1"/>
<evidence type="ECO:0000259" key="2">
    <source>
        <dbReference type="Pfam" id="PF01936"/>
    </source>
</evidence>
<dbReference type="Pfam" id="PF01936">
    <property type="entry name" value="NYN"/>
    <property type="match status" value="1"/>
</dbReference>
<sequence length="261" mass="29939">MARHYRNETTRDHLVYTQRPIVTAVLIDGGFYRRRARRLFGEKIPADRAEEVARYARRHVSKSRSSLYRIFYYDCPPSSKVLYHPLLKEQVNLAKTDQYTWTNEFFNELTHKRKVALRRGEELETQRGYTLNADKTKKICAGKISTSDLQEADFDLDIVQKGVDMRIGLDIATLAERGTVNQIVMISGDSDFVPAAKHARRSGIDFLLDPMWAPISKSLSEHVDGIRQCVLAPPNNLTDPLHVDNMSSQSRDVQIDDDEEL</sequence>
<dbReference type="EMBL" id="JABFEE010000001">
    <property type="protein sequence ID" value="MBA1834327.1"/>
    <property type="molecule type" value="Genomic_DNA"/>
</dbReference>
<organism evidence="3 4">
    <name type="scientific">Corynebacterium wankanglinii</name>
    <dbReference type="NCBI Taxonomy" id="2735136"/>
    <lineage>
        <taxon>Bacteria</taxon>
        <taxon>Bacillati</taxon>
        <taxon>Actinomycetota</taxon>
        <taxon>Actinomycetes</taxon>
        <taxon>Mycobacteriales</taxon>
        <taxon>Corynebacteriaceae</taxon>
        <taxon>Corynebacterium</taxon>
    </lineage>
</organism>